<dbReference type="Proteomes" id="UP000829685">
    <property type="component" value="Unassembled WGS sequence"/>
</dbReference>
<evidence type="ECO:0000256" key="1">
    <source>
        <dbReference type="SAM" id="MobiDB-lite"/>
    </source>
</evidence>
<comment type="caution">
    <text evidence="3">The sequence shown here is derived from an EMBL/GenBank/DDBJ whole genome shotgun (WGS) entry which is preliminary data.</text>
</comment>
<feature type="domain" description="RNase H type-1" evidence="2">
    <location>
        <begin position="200"/>
        <end position="370"/>
    </location>
</feature>
<dbReference type="InterPro" id="IPR012337">
    <property type="entry name" value="RNaseH-like_sf"/>
</dbReference>
<dbReference type="Gene3D" id="3.30.420.10">
    <property type="entry name" value="Ribonuclease H-like superfamily/Ribonuclease H"/>
    <property type="match status" value="1"/>
</dbReference>
<dbReference type="GO" id="GO:0003676">
    <property type="term" value="F:nucleic acid binding"/>
    <property type="evidence" value="ECO:0007669"/>
    <property type="project" value="InterPro"/>
</dbReference>
<accession>A0A9Q0AJ88</accession>
<dbReference type="SUPFAM" id="SSF53098">
    <property type="entry name" value="Ribonuclease H-like"/>
    <property type="match status" value="1"/>
</dbReference>
<reference evidence="3" key="1">
    <citation type="submission" date="2021-03" db="EMBL/GenBank/DDBJ databases">
        <title>Revisited historic fungal species revealed as producer of novel bioactive compounds through whole genome sequencing and comparative genomics.</title>
        <authorList>
            <person name="Vignolle G.A."/>
            <person name="Hochenegger N."/>
            <person name="Mach R.L."/>
            <person name="Mach-Aigner A.R."/>
            <person name="Javad Rahimi M."/>
            <person name="Salim K.A."/>
            <person name="Chan C.M."/>
            <person name="Lim L.B.L."/>
            <person name="Cai F."/>
            <person name="Druzhinina I.S."/>
            <person name="U'Ren J.M."/>
            <person name="Derntl C."/>
        </authorList>
    </citation>
    <scope>NUCLEOTIDE SEQUENCE</scope>
    <source>
        <strain evidence="3">TUCIM 5799</strain>
    </source>
</reference>
<evidence type="ECO:0000259" key="2">
    <source>
        <dbReference type="PROSITE" id="PS50879"/>
    </source>
</evidence>
<keyword evidence="4" id="KW-1185">Reference proteome</keyword>
<feature type="region of interest" description="Disordered" evidence="1">
    <location>
        <begin position="54"/>
        <end position="76"/>
    </location>
</feature>
<evidence type="ECO:0000313" key="4">
    <source>
        <dbReference type="Proteomes" id="UP000829685"/>
    </source>
</evidence>
<dbReference type="EMBL" id="JAFIMR010000044">
    <property type="protein sequence ID" value="KAI1856358.1"/>
    <property type="molecule type" value="Genomic_DNA"/>
</dbReference>
<dbReference type="AlphaFoldDB" id="A0A9Q0AJ88"/>
<organism evidence="3 4">
    <name type="scientific">Neoarthrinium moseri</name>
    <dbReference type="NCBI Taxonomy" id="1658444"/>
    <lineage>
        <taxon>Eukaryota</taxon>
        <taxon>Fungi</taxon>
        <taxon>Dikarya</taxon>
        <taxon>Ascomycota</taxon>
        <taxon>Pezizomycotina</taxon>
        <taxon>Sordariomycetes</taxon>
        <taxon>Xylariomycetidae</taxon>
        <taxon>Amphisphaeriales</taxon>
        <taxon>Apiosporaceae</taxon>
        <taxon>Neoarthrinium</taxon>
    </lineage>
</organism>
<dbReference type="InterPro" id="IPR036397">
    <property type="entry name" value="RNaseH_sf"/>
</dbReference>
<gene>
    <name evidence="3" type="ORF">JX265_011605</name>
</gene>
<evidence type="ECO:0000313" key="3">
    <source>
        <dbReference type="EMBL" id="KAI1856358.1"/>
    </source>
</evidence>
<proteinExistence type="predicted"/>
<dbReference type="GO" id="GO:0004523">
    <property type="term" value="F:RNA-DNA hybrid ribonuclease activity"/>
    <property type="evidence" value="ECO:0007669"/>
    <property type="project" value="InterPro"/>
</dbReference>
<dbReference type="Pfam" id="PF00075">
    <property type="entry name" value="RNase_H"/>
    <property type="match status" value="1"/>
</dbReference>
<dbReference type="InterPro" id="IPR002156">
    <property type="entry name" value="RNaseH_domain"/>
</dbReference>
<name>A0A9Q0AJ88_9PEZI</name>
<sequence length="446" mass="49264">MSDQPEGHSETLEEARARLMCTLDSIASGGVSDEPHDQEAGVLCAQTNLGMTDYGRQDAPVEDEEHGGTTDSSVMELSTASATRTGLTKAAPVKEIDSVRLSKYGDFLDEADFVARATRDQRRAWVRANLALDTTSRDPSHISSDRGTRDAFCWICARRGLFRTCPQMLSPEINPKITIADHVGAAVFGNDVADPGWNPENKRIVLYTDAATKNGNEDGPGIAGAAVAYRFLGQGPPSWSNASYAIIGTHHSHKAELYAIGLALDIAACEIQRMVDDSRRRGFQDGNQERPEFPSVIIMTDSQSSLYYIHDFTWQDTVPEIFSDDTFTNLMGPLKWILQLGVRVRFHWVPAHTNVDGNCRADAAAKAASVESMKFYSVMADQGSRDCHIVNIQGHPHGEPNGDDSPFSKPKPRIYAKVANQIRALEINFINKTYRDRYQSWIARLI</sequence>
<protein>
    <recommendedName>
        <fullName evidence="2">RNase H type-1 domain-containing protein</fullName>
    </recommendedName>
</protein>
<dbReference type="PROSITE" id="PS50879">
    <property type="entry name" value="RNASE_H_1"/>
    <property type="match status" value="1"/>
</dbReference>